<dbReference type="AlphaFoldDB" id="A0A804I6W5"/>
<evidence type="ECO:0000313" key="2">
    <source>
        <dbReference type="Proteomes" id="UP000012960"/>
    </source>
</evidence>
<protein>
    <submittedName>
        <fullName evidence="1">Uncharacterized protein</fullName>
    </submittedName>
</protein>
<proteinExistence type="predicted"/>
<dbReference type="EnsemblPlants" id="Ma03_t00350.1">
    <property type="protein sequence ID" value="Ma03_p00350.1"/>
    <property type="gene ID" value="Ma03_g00350"/>
</dbReference>
<dbReference type="InParanoid" id="A0A804I6W5"/>
<sequence length="63" mass="6752">MHPSHDVAKRHITRSSLCSSGGLLNADPIRSLWRPRTAGDGGQRRGVLMTSACCSIPGHARQS</sequence>
<reference evidence="1" key="1">
    <citation type="submission" date="2021-05" db="UniProtKB">
        <authorList>
            <consortium name="EnsemblPlants"/>
        </authorList>
    </citation>
    <scope>IDENTIFICATION</scope>
    <source>
        <strain evidence="1">subsp. malaccensis</strain>
    </source>
</reference>
<dbReference type="Gramene" id="Ma03_t00350.1">
    <property type="protein sequence ID" value="Ma03_p00350.1"/>
    <property type="gene ID" value="Ma03_g00350"/>
</dbReference>
<organism evidence="1 2">
    <name type="scientific">Musa acuminata subsp. malaccensis</name>
    <name type="common">Wild banana</name>
    <name type="synonym">Musa malaccensis</name>
    <dbReference type="NCBI Taxonomy" id="214687"/>
    <lineage>
        <taxon>Eukaryota</taxon>
        <taxon>Viridiplantae</taxon>
        <taxon>Streptophyta</taxon>
        <taxon>Embryophyta</taxon>
        <taxon>Tracheophyta</taxon>
        <taxon>Spermatophyta</taxon>
        <taxon>Magnoliopsida</taxon>
        <taxon>Liliopsida</taxon>
        <taxon>Zingiberales</taxon>
        <taxon>Musaceae</taxon>
        <taxon>Musa</taxon>
    </lineage>
</organism>
<accession>A0A804I6W5</accession>
<name>A0A804I6W5_MUSAM</name>
<evidence type="ECO:0000313" key="1">
    <source>
        <dbReference type="EnsemblPlants" id="Ma03_p00350.1"/>
    </source>
</evidence>
<dbReference type="Proteomes" id="UP000012960">
    <property type="component" value="Unplaced"/>
</dbReference>
<keyword evidence="2" id="KW-1185">Reference proteome</keyword>